<dbReference type="SUPFAM" id="SSF47616">
    <property type="entry name" value="GST C-terminal domain-like"/>
    <property type="match status" value="1"/>
</dbReference>
<evidence type="ECO:0000256" key="4">
    <source>
        <dbReference type="ARBA" id="ARBA00047960"/>
    </source>
</evidence>
<dbReference type="Pfam" id="PF13417">
    <property type="entry name" value="GST_N_3"/>
    <property type="match status" value="1"/>
</dbReference>
<dbReference type="InterPro" id="IPR004046">
    <property type="entry name" value="GST_C"/>
</dbReference>
<dbReference type="SFLD" id="SFLDS00019">
    <property type="entry name" value="Glutathione_Transferase_(cytos"/>
    <property type="match status" value="1"/>
</dbReference>
<dbReference type="InterPro" id="IPR004045">
    <property type="entry name" value="Glutathione_S-Trfase_N"/>
</dbReference>
<reference evidence="8" key="1">
    <citation type="submission" date="2015-07" db="EMBL/GenBank/DDBJ databases">
        <title>Transcriptome Assembly of Anthurium amnicola.</title>
        <authorList>
            <person name="Suzuki J."/>
        </authorList>
    </citation>
    <scope>NUCLEOTIDE SEQUENCE</scope>
</reference>
<dbReference type="FunFam" id="1.20.1050.10:FF:000004">
    <property type="entry name" value="Glutathione S-transferase F2"/>
    <property type="match status" value="1"/>
</dbReference>
<dbReference type="EC" id="2.5.1.18" evidence="2"/>
<evidence type="ECO:0000313" key="8">
    <source>
        <dbReference type="EMBL" id="JAT50053.1"/>
    </source>
</evidence>
<dbReference type="Gene3D" id="3.40.30.10">
    <property type="entry name" value="Glutaredoxin"/>
    <property type="match status" value="1"/>
</dbReference>
<feature type="non-terminal residue" evidence="8">
    <location>
        <position position="331"/>
    </location>
</feature>
<comment type="similarity">
    <text evidence="1">Belongs to the GST superfamily. Phi family.</text>
</comment>
<dbReference type="Gene3D" id="1.20.1050.10">
    <property type="match status" value="1"/>
</dbReference>
<dbReference type="InterPro" id="IPR040079">
    <property type="entry name" value="Glutathione_S-Trfase"/>
</dbReference>
<keyword evidence="3 8" id="KW-0808">Transferase</keyword>
<feature type="compositionally biased region" description="Low complexity" evidence="5">
    <location>
        <begin position="288"/>
        <end position="331"/>
    </location>
</feature>
<evidence type="ECO:0000256" key="5">
    <source>
        <dbReference type="SAM" id="MobiDB-lite"/>
    </source>
</evidence>
<dbReference type="InterPro" id="IPR036282">
    <property type="entry name" value="Glutathione-S-Trfase_C_sf"/>
</dbReference>
<dbReference type="PANTHER" id="PTHR43900:SF96">
    <property type="entry name" value="GLUTATHIONE TRANSFERASE"/>
    <property type="match status" value="1"/>
</dbReference>
<evidence type="ECO:0000259" key="6">
    <source>
        <dbReference type="PROSITE" id="PS50404"/>
    </source>
</evidence>
<dbReference type="Pfam" id="PF00043">
    <property type="entry name" value="GST_C"/>
    <property type="match status" value="1"/>
</dbReference>
<evidence type="ECO:0000256" key="2">
    <source>
        <dbReference type="ARBA" id="ARBA00012452"/>
    </source>
</evidence>
<accession>A0A1D1Y5Z7</accession>
<feature type="region of interest" description="Disordered" evidence="5">
    <location>
        <begin position="231"/>
        <end position="331"/>
    </location>
</feature>
<evidence type="ECO:0000256" key="3">
    <source>
        <dbReference type="ARBA" id="ARBA00022679"/>
    </source>
</evidence>
<comment type="catalytic activity">
    <reaction evidence="4">
        <text>RX + glutathione = an S-substituted glutathione + a halide anion + H(+)</text>
        <dbReference type="Rhea" id="RHEA:16437"/>
        <dbReference type="ChEBI" id="CHEBI:15378"/>
        <dbReference type="ChEBI" id="CHEBI:16042"/>
        <dbReference type="ChEBI" id="CHEBI:17792"/>
        <dbReference type="ChEBI" id="CHEBI:57925"/>
        <dbReference type="ChEBI" id="CHEBI:90779"/>
        <dbReference type="EC" id="2.5.1.18"/>
    </reaction>
</comment>
<dbReference type="AlphaFoldDB" id="A0A1D1Y5Z7"/>
<protein>
    <recommendedName>
        <fullName evidence="2">glutathione transferase</fullName>
        <ecNumber evidence="2">2.5.1.18</ecNumber>
    </recommendedName>
</protein>
<dbReference type="GO" id="GO:0009636">
    <property type="term" value="P:response to toxic substance"/>
    <property type="evidence" value="ECO:0007669"/>
    <property type="project" value="UniProtKB-ARBA"/>
</dbReference>
<dbReference type="PROSITE" id="PS50404">
    <property type="entry name" value="GST_NTER"/>
    <property type="match status" value="1"/>
</dbReference>
<feature type="compositionally biased region" description="Polar residues" evidence="5">
    <location>
        <begin position="249"/>
        <end position="273"/>
    </location>
</feature>
<sequence length="331" mass="36648">MDVPTVKVYYAKPIVPDVSRVLACLYEKDINFDLIDIYKGQHVPVDIFKLQSRPSTRVHGPAFEDGETKLFESRAICRHLAEKYTERGNRKLLGRDSLERASIEQWLKYEEHSFDPPSWTLVFYLAFAPTMSLPQDNKAMEESKKKLSKVLDVYEQRLADSSFLAGNEFTLADLSHLPNSHYLAKSELFTSRKNVSRWFTDISNQPSWMKVAKILNDVPVQRVSVLAPVVDNGVAGRPPPTRSPPGAQVPQTAPTQVVSQTTPQGAQPESATTAGAPPSRPMVPDELPSASTPQVSTATTQTTPTQVMAQKTQTTPPQETKPESTTTTGTP</sequence>
<feature type="domain" description="GST N-terminal" evidence="6">
    <location>
        <begin position="5"/>
        <end position="88"/>
    </location>
</feature>
<dbReference type="SFLD" id="SFLDG00358">
    <property type="entry name" value="Main_(cytGST)"/>
    <property type="match status" value="1"/>
</dbReference>
<dbReference type="GO" id="GO:0043295">
    <property type="term" value="F:glutathione binding"/>
    <property type="evidence" value="ECO:0007669"/>
    <property type="project" value="TreeGrafter"/>
</dbReference>
<organism evidence="8">
    <name type="scientific">Anthurium amnicola</name>
    <dbReference type="NCBI Taxonomy" id="1678845"/>
    <lineage>
        <taxon>Eukaryota</taxon>
        <taxon>Viridiplantae</taxon>
        <taxon>Streptophyta</taxon>
        <taxon>Embryophyta</taxon>
        <taxon>Tracheophyta</taxon>
        <taxon>Spermatophyta</taxon>
        <taxon>Magnoliopsida</taxon>
        <taxon>Liliopsida</taxon>
        <taxon>Araceae</taxon>
        <taxon>Pothoideae</taxon>
        <taxon>Potheae</taxon>
        <taxon>Anthurium</taxon>
    </lineage>
</organism>
<name>A0A1D1Y5Z7_9ARAE</name>
<dbReference type="GO" id="GO:0004364">
    <property type="term" value="F:glutathione transferase activity"/>
    <property type="evidence" value="ECO:0007669"/>
    <property type="project" value="UniProtKB-EC"/>
</dbReference>
<evidence type="ECO:0000256" key="1">
    <source>
        <dbReference type="ARBA" id="ARBA00010128"/>
    </source>
</evidence>
<dbReference type="SUPFAM" id="SSF52833">
    <property type="entry name" value="Thioredoxin-like"/>
    <property type="match status" value="1"/>
</dbReference>
<dbReference type="InterPro" id="IPR010987">
    <property type="entry name" value="Glutathione-S-Trfase_C-like"/>
</dbReference>
<dbReference type="PANTHER" id="PTHR43900">
    <property type="entry name" value="GLUTATHIONE S-TRANSFERASE RHO"/>
    <property type="match status" value="1"/>
</dbReference>
<dbReference type="InterPro" id="IPR036249">
    <property type="entry name" value="Thioredoxin-like_sf"/>
</dbReference>
<gene>
    <name evidence="8" type="primary">GSTF8_2</name>
    <name evidence="8" type="ORF">g.54965</name>
</gene>
<dbReference type="PROSITE" id="PS50405">
    <property type="entry name" value="GST_CTER"/>
    <property type="match status" value="1"/>
</dbReference>
<dbReference type="CDD" id="cd03187">
    <property type="entry name" value="GST_C_Phi"/>
    <property type="match status" value="1"/>
</dbReference>
<dbReference type="GO" id="GO:0006749">
    <property type="term" value="P:glutathione metabolic process"/>
    <property type="evidence" value="ECO:0007669"/>
    <property type="project" value="TreeGrafter"/>
</dbReference>
<dbReference type="GO" id="GO:0005737">
    <property type="term" value="C:cytoplasm"/>
    <property type="evidence" value="ECO:0007669"/>
    <property type="project" value="TreeGrafter"/>
</dbReference>
<proteinExistence type="inferred from homology"/>
<dbReference type="EMBL" id="GDJX01017883">
    <property type="protein sequence ID" value="JAT50053.1"/>
    <property type="molecule type" value="Transcribed_RNA"/>
</dbReference>
<evidence type="ECO:0000259" key="7">
    <source>
        <dbReference type="PROSITE" id="PS50405"/>
    </source>
</evidence>
<dbReference type="InterPro" id="IPR034347">
    <property type="entry name" value="GST_Phi_C"/>
</dbReference>
<feature type="domain" description="GST C-terminal" evidence="7">
    <location>
        <begin position="96"/>
        <end position="220"/>
    </location>
</feature>